<evidence type="ECO:0000256" key="3">
    <source>
        <dbReference type="ARBA" id="ARBA00022989"/>
    </source>
</evidence>
<comment type="caution">
    <text evidence="8">The sequence shown here is derived from an EMBL/GenBank/DDBJ whole genome shotgun (WGS) entry which is preliminary data.</text>
</comment>
<dbReference type="AlphaFoldDB" id="A0A7Z0DI02"/>
<evidence type="ECO:0000256" key="5">
    <source>
        <dbReference type="SAM" id="MobiDB-lite"/>
    </source>
</evidence>
<dbReference type="Proteomes" id="UP000564496">
    <property type="component" value="Unassembled WGS sequence"/>
</dbReference>
<feature type="compositionally biased region" description="Basic and acidic residues" evidence="5">
    <location>
        <begin position="425"/>
        <end position="435"/>
    </location>
</feature>
<protein>
    <submittedName>
        <fullName evidence="8">O-antigen ligase</fullName>
    </submittedName>
</protein>
<feature type="transmembrane region" description="Helical" evidence="6">
    <location>
        <begin position="213"/>
        <end position="229"/>
    </location>
</feature>
<dbReference type="RefSeq" id="WP_179656395.1">
    <property type="nucleotide sequence ID" value="NZ_JACBZR010000001.1"/>
</dbReference>
<dbReference type="Pfam" id="PF04932">
    <property type="entry name" value="Wzy_C"/>
    <property type="match status" value="1"/>
</dbReference>
<evidence type="ECO:0000313" key="8">
    <source>
        <dbReference type="EMBL" id="NYI75702.1"/>
    </source>
</evidence>
<feature type="transmembrane region" description="Helical" evidence="6">
    <location>
        <begin position="331"/>
        <end position="360"/>
    </location>
</feature>
<dbReference type="PANTHER" id="PTHR37422">
    <property type="entry name" value="TEICHURONIC ACID BIOSYNTHESIS PROTEIN TUAE"/>
    <property type="match status" value="1"/>
</dbReference>
<dbReference type="PANTHER" id="PTHR37422:SF13">
    <property type="entry name" value="LIPOPOLYSACCHARIDE BIOSYNTHESIS PROTEIN PA4999-RELATED"/>
    <property type="match status" value="1"/>
</dbReference>
<keyword evidence="3 6" id="KW-1133">Transmembrane helix</keyword>
<feature type="transmembrane region" description="Helical" evidence="6">
    <location>
        <begin position="235"/>
        <end position="251"/>
    </location>
</feature>
<feature type="transmembrane region" description="Helical" evidence="6">
    <location>
        <begin position="68"/>
        <end position="86"/>
    </location>
</feature>
<evidence type="ECO:0000256" key="2">
    <source>
        <dbReference type="ARBA" id="ARBA00022692"/>
    </source>
</evidence>
<feature type="transmembrane region" description="Helical" evidence="6">
    <location>
        <begin position="12"/>
        <end position="29"/>
    </location>
</feature>
<proteinExistence type="predicted"/>
<evidence type="ECO:0000256" key="4">
    <source>
        <dbReference type="ARBA" id="ARBA00023136"/>
    </source>
</evidence>
<name>A0A7Z0DI02_9ACTN</name>
<dbReference type="EMBL" id="JACBZR010000001">
    <property type="protein sequence ID" value="NYI75702.1"/>
    <property type="molecule type" value="Genomic_DNA"/>
</dbReference>
<keyword evidence="4 6" id="KW-0472">Membrane</keyword>
<feature type="transmembrane region" description="Helical" evidence="6">
    <location>
        <begin position="188"/>
        <end position="206"/>
    </location>
</feature>
<evidence type="ECO:0000313" key="9">
    <source>
        <dbReference type="Proteomes" id="UP000564496"/>
    </source>
</evidence>
<feature type="region of interest" description="Disordered" evidence="5">
    <location>
        <begin position="417"/>
        <end position="442"/>
    </location>
</feature>
<feature type="transmembrane region" description="Helical" evidence="6">
    <location>
        <begin position="258"/>
        <end position="277"/>
    </location>
</feature>
<organism evidence="8 9">
    <name type="scientific">Nocardioides panzhihuensis</name>
    <dbReference type="NCBI Taxonomy" id="860243"/>
    <lineage>
        <taxon>Bacteria</taxon>
        <taxon>Bacillati</taxon>
        <taxon>Actinomycetota</taxon>
        <taxon>Actinomycetes</taxon>
        <taxon>Propionibacteriales</taxon>
        <taxon>Nocardioidaceae</taxon>
        <taxon>Nocardioides</taxon>
    </lineage>
</organism>
<dbReference type="GO" id="GO:0016020">
    <property type="term" value="C:membrane"/>
    <property type="evidence" value="ECO:0007669"/>
    <property type="project" value="UniProtKB-SubCell"/>
</dbReference>
<feature type="transmembrane region" description="Helical" evidence="6">
    <location>
        <begin position="129"/>
        <end position="150"/>
    </location>
</feature>
<keyword evidence="2 6" id="KW-0812">Transmembrane</keyword>
<dbReference type="InterPro" id="IPR007016">
    <property type="entry name" value="O-antigen_ligase-rel_domated"/>
</dbReference>
<evidence type="ECO:0000256" key="6">
    <source>
        <dbReference type="SAM" id="Phobius"/>
    </source>
</evidence>
<accession>A0A7Z0DI02</accession>
<keyword evidence="9" id="KW-1185">Reference proteome</keyword>
<feature type="transmembrane region" description="Helical" evidence="6">
    <location>
        <begin position="35"/>
        <end position="56"/>
    </location>
</feature>
<evidence type="ECO:0000256" key="1">
    <source>
        <dbReference type="ARBA" id="ARBA00004141"/>
    </source>
</evidence>
<gene>
    <name evidence="8" type="ORF">BJ988_000350</name>
</gene>
<feature type="transmembrane region" description="Helical" evidence="6">
    <location>
        <begin position="372"/>
        <end position="390"/>
    </location>
</feature>
<dbReference type="GO" id="GO:0016874">
    <property type="term" value="F:ligase activity"/>
    <property type="evidence" value="ECO:0007669"/>
    <property type="project" value="UniProtKB-KW"/>
</dbReference>
<reference evidence="8 9" key="1">
    <citation type="submission" date="2020-07" db="EMBL/GenBank/DDBJ databases">
        <title>Sequencing the genomes of 1000 actinobacteria strains.</title>
        <authorList>
            <person name="Klenk H.-P."/>
        </authorList>
    </citation>
    <scope>NUCLEOTIDE SEQUENCE [LARGE SCALE GENOMIC DNA]</scope>
    <source>
        <strain evidence="8 9">DSM 26487</strain>
    </source>
</reference>
<feature type="transmembrane region" description="Helical" evidence="6">
    <location>
        <begin position="98"/>
        <end position="117"/>
    </location>
</feature>
<sequence>MAVRRGVDAVTWLSLYTFAVFVIPSWLVFRPLGSAGSVSMLMGLGSFAIWVLLSIGRPLPVDRPPQPMRLVLALFLFSVGVTYVIAMSRPISRDEISPADVAILAMVSWVGTLLLAGDAIPSMARVHVLVWRLVVGGTFLALLGLAQFFAKQIFVDRISVPVLTPVTTVELAMRNGLVRPAGTALSPIEYGTLMGMLVPIALHVGFQHRNLNPLVRWAPVALICMIIAASSSRSAYLGAAIAVAVCMIGWSRKQRVMVLGLAVGGLGLVFLVAPRIINSVTGMFVGAEEDPSVTSRTDSYGVAWFFVDRNPFFGRGLGTFLPKYRIFDNQYLQMMVSIGIIGVLLFAAFIIATFIQLARVYRACEDPKTRDLVVALIGAAAAGFAGLAFFDAFAFPMTMGTIFLVLGLASAVTRLSAPSPSGKAPPDRTKAREELAQTVRPG</sequence>
<comment type="subcellular location">
    <subcellularLocation>
        <location evidence="1">Membrane</location>
        <topology evidence="1">Multi-pass membrane protein</topology>
    </subcellularLocation>
</comment>
<feature type="domain" description="O-antigen ligase-related" evidence="7">
    <location>
        <begin position="220"/>
        <end position="347"/>
    </location>
</feature>
<dbReference type="InterPro" id="IPR051533">
    <property type="entry name" value="WaaL-like"/>
</dbReference>
<evidence type="ECO:0000259" key="7">
    <source>
        <dbReference type="Pfam" id="PF04932"/>
    </source>
</evidence>
<keyword evidence="8" id="KW-0436">Ligase</keyword>